<dbReference type="OrthoDB" id="9759366at2"/>
<keyword evidence="1 9" id="KW-0808">Transferase</keyword>
<dbReference type="Pfam" id="PF08335">
    <property type="entry name" value="GlnD_UR_UTase"/>
    <property type="match status" value="2"/>
</dbReference>
<evidence type="ECO:0000256" key="1">
    <source>
        <dbReference type="ARBA" id="ARBA00022679"/>
    </source>
</evidence>
<gene>
    <name evidence="9" type="ORF">FJM51_15070</name>
</gene>
<dbReference type="PANTHER" id="PTHR30621:SF0">
    <property type="entry name" value="BIFUNCTIONAL GLUTAMINE SYNTHETASE ADENYLYLTRANSFERASE_ADENYLYL-REMOVING ENZYME"/>
    <property type="match status" value="1"/>
</dbReference>
<reference evidence="9 10" key="1">
    <citation type="submission" date="2019-06" db="EMBL/GenBank/DDBJ databases">
        <title>A novel bacterium of genus Amaricoccus, isolated from marine sediment.</title>
        <authorList>
            <person name="Huang H."/>
            <person name="Mo K."/>
            <person name="Hu Y."/>
        </authorList>
    </citation>
    <scope>NUCLEOTIDE SEQUENCE [LARGE SCALE GENOMIC DNA]</scope>
    <source>
        <strain evidence="9 10">HB172011</strain>
    </source>
</reference>
<feature type="domain" description="Glutamate-ammonia ligase adenylyltransferase repeated" evidence="7">
    <location>
        <begin position="533"/>
        <end position="767"/>
    </location>
</feature>
<keyword evidence="2 9" id="KW-0548">Nucleotidyltransferase</keyword>
<keyword evidence="6" id="KW-0511">Multifunctional enzyme</keyword>
<evidence type="ECO:0000259" key="8">
    <source>
        <dbReference type="Pfam" id="PF08335"/>
    </source>
</evidence>
<dbReference type="SUPFAM" id="SSF81593">
    <property type="entry name" value="Nucleotidyltransferase substrate binding subunit/domain"/>
    <property type="match status" value="2"/>
</dbReference>
<dbReference type="InterPro" id="IPR023057">
    <property type="entry name" value="GlnE"/>
</dbReference>
<dbReference type="PANTHER" id="PTHR30621">
    <property type="entry name" value="GLUTAMINE SYNTHETASE ADENYLYLTRANSFERASE"/>
    <property type="match status" value="1"/>
</dbReference>
<dbReference type="GO" id="GO:0005524">
    <property type="term" value="F:ATP binding"/>
    <property type="evidence" value="ECO:0007669"/>
    <property type="project" value="UniProtKB-KW"/>
</dbReference>
<sequence length="942" mass="102532">MITGPLASAITAAPRPHDRDRAAEIETLFADLPEAPRTLLAGTAGCSGFLDGLMRREADWLRAALDQPPERAFGEILAAVEAEDGGPLGTRLRVAKRRAALLTALADLGGVWPVLKVTQTLTDLADRAVDLALRGLVAEEIARGKLRVDPAETGATAGMFALAMGKMGAGELNYSSDIDLIVMFDETRHDPDDYGDVRKVFIRVTQRLVKLLSEITAEGYVFRVDLRLRPDPSVTPVCIATDPAENYYESVGRTWERAAFIKARPCAGAIDAGWAFLERLRPFIWRRHLDFASIQDAHDMRLRIREHKKLTGPLQILGHDVKLGRGGIREIEFFTQTRQLITGGRDAGLRQRDTLGALEALTAKGWVEPATAAALSDAYLAHRALEHRLQMLDDAQTHRMPATEEGLARLVDFCAADPARFESELLDRFRSVHELTEPFFAPGGAPPEPPEVAFADPEAAEATIQGWTRLPALRSDRARELFRRLLPRILTQIGKSASPDQALNLFDGFLKVQPAGVQLFSLMEANPKVLDLIVDVCGSTPELARYLGRNAGVLDAVLSRDFYRPLRGAADLRHELAGRLAEIEDYESALDFARIWTKERRFRIGVHLLRGIASSEEAGDAYSAVAEAVLAAVLPVVTRDFASRHGLPPGAGAVVVAMGKLGSREMTASSDLDLIVIYDAEGAESSEGRRPLPVSTYYARFTQAIIAALSAPMSEGILYEVDMRLRPSGRQGPLATSLASFAAYQEEQAWTWEHLALTRARVVAGPHLLAERVGEAIDAALTRAHDPEKVLADVRDMRRRLAEAKEAAAADPWEVKLGPGRMMDIELLAQAGALLRGLSRLHRPRRMLSRLARVGWLTGPEAAALEAAHAAFATTQQILRLASDRTRDPAEMGRGLVDLLLAATDEPDLDALRARLAASAEAADAIIRRKLGGGEAAAEAGG</sequence>
<dbReference type="InterPro" id="IPR043519">
    <property type="entry name" value="NT_sf"/>
</dbReference>
<feature type="domain" description="PII-uridylyltransferase/Glutamine-synthetase adenylyltransferase" evidence="8">
    <location>
        <begin position="796"/>
        <end position="888"/>
    </location>
</feature>
<dbReference type="Pfam" id="PF03710">
    <property type="entry name" value="GlnE"/>
    <property type="match status" value="2"/>
</dbReference>
<dbReference type="GO" id="GO:0000820">
    <property type="term" value="P:regulation of glutamine family amino acid metabolic process"/>
    <property type="evidence" value="ECO:0007669"/>
    <property type="project" value="TreeGrafter"/>
</dbReference>
<dbReference type="InterPro" id="IPR005190">
    <property type="entry name" value="GlnE_rpt_dom"/>
</dbReference>
<keyword evidence="5" id="KW-0460">Magnesium</keyword>
<dbReference type="EMBL" id="VFRP01000015">
    <property type="protein sequence ID" value="TPE49441.1"/>
    <property type="molecule type" value="Genomic_DNA"/>
</dbReference>
<dbReference type="RefSeq" id="WP_140454962.1">
    <property type="nucleotide sequence ID" value="NZ_VFRP01000015.1"/>
</dbReference>
<dbReference type="SUPFAM" id="SSF81301">
    <property type="entry name" value="Nucleotidyltransferase"/>
    <property type="match status" value="2"/>
</dbReference>
<accession>A0A501WR26</accession>
<feature type="domain" description="Glutamate-ammonia ligase adenylyltransferase repeated" evidence="7">
    <location>
        <begin position="45"/>
        <end position="278"/>
    </location>
</feature>
<comment type="caution">
    <text evidence="9">The sequence shown here is derived from an EMBL/GenBank/DDBJ whole genome shotgun (WGS) entry which is preliminary data.</text>
</comment>
<keyword evidence="3" id="KW-0547">Nucleotide-binding</keyword>
<evidence type="ECO:0000256" key="4">
    <source>
        <dbReference type="ARBA" id="ARBA00022840"/>
    </source>
</evidence>
<keyword evidence="4" id="KW-0067">ATP-binding</keyword>
<feature type="domain" description="PII-uridylyltransferase/Glutamine-synthetase adenylyltransferase" evidence="8">
    <location>
        <begin position="299"/>
        <end position="440"/>
    </location>
</feature>
<protein>
    <submittedName>
        <fullName evidence="9">Glutamine-synthetase adenylyltransferase</fullName>
    </submittedName>
</protein>
<evidence type="ECO:0000313" key="9">
    <source>
        <dbReference type="EMBL" id="TPE49441.1"/>
    </source>
</evidence>
<evidence type="ECO:0000259" key="7">
    <source>
        <dbReference type="Pfam" id="PF03710"/>
    </source>
</evidence>
<dbReference type="AlphaFoldDB" id="A0A501WR26"/>
<evidence type="ECO:0000256" key="6">
    <source>
        <dbReference type="ARBA" id="ARBA00023268"/>
    </source>
</evidence>
<name>A0A501WR26_9RHOB</name>
<evidence type="ECO:0000256" key="2">
    <source>
        <dbReference type="ARBA" id="ARBA00022695"/>
    </source>
</evidence>
<organism evidence="9 10">
    <name type="scientific">Amaricoccus solimangrovi</name>
    <dbReference type="NCBI Taxonomy" id="2589815"/>
    <lineage>
        <taxon>Bacteria</taxon>
        <taxon>Pseudomonadati</taxon>
        <taxon>Pseudomonadota</taxon>
        <taxon>Alphaproteobacteria</taxon>
        <taxon>Rhodobacterales</taxon>
        <taxon>Paracoccaceae</taxon>
        <taxon>Amaricoccus</taxon>
    </lineage>
</organism>
<dbReference type="GO" id="GO:0008882">
    <property type="term" value="F:[glutamate-ammonia-ligase] adenylyltransferase activity"/>
    <property type="evidence" value="ECO:0007669"/>
    <property type="project" value="InterPro"/>
</dbReference>
<dbReference type="Gene3D" id="1.20.120.330">
    <property type="entry name" value="Nucleotidyltransferases domain 2"/>
    <property type="match status" value="2"/>
</dbReference>
<dbReference type="Gene3D" id="3.30.460.10">
    <property type="entry name" value="Beta Polymerase, domain 2"/>
    <property type="match status" value="2"/>
</dbReference>
<dbReference type="CDD" id="cd05401">
    <property type="entry name" value="NT_GlnE_GlnD_like"/>
    <property type="match status" value="2"/>
</dbReference>
<evidence type="ECO:0000313" key="10">
    <source>
        <dbReference type="Proteomes" id="UP000319255"/>
    </source>
</evidence>
<dbReference type="InterPro" id="IPR013546">
    <property type="entry name" value="PII_UdlTrfase/GS_AdlTrfase"/>
</dbReference>
<evidence type="ECO:0000256" key="3">
    <source>
        <dbReference type="ARBA" id="ARBA00022741"/>
    </source>
</evidence>
<proteinExistence type="predicted"/>
<dbReference type="GO" id="GO:0005829">
    <property type="term" value="C:cytosol"/>
    <property type="evidence" value="ECO:0007669"/>
    <property type="project" value="TreeGrafter"/>
</dbReference>
<keyword evidence="10" id="KW-1185">Reference proteome</keyword>
<dbReference type="Proteomes" id="UP000319255">
    <property type="component" value="Unassembled WGS sequence"/>
</dbReference>
<evidence type="ECO:0000256" key="5">
    <source>
        <dbReference type="ARBA" id="ARBA00022842"/>
    </source>
</evidence>